<dbReference type="EC" id="5.6.2.4" evidence="9"/>
<proteinExistence type="inferred from homology"/>
<evidence type="ECO:0000256" key="1">
    <source>
        <dbReference type="ARBA" id="ARBA00009922"/>
    </source>
</evidence>
<dbReference type="InterPro" id="IPR013986">
    <property type="entry name" value="DExx_box_DNA_helicase_dom_sf"/>
</dbReference>
<evidence type="ECO:0000256" key="6">
    <source>
        <dbReference type="ARBA" id="ARBA00023125"/>
    </source>
</evidence>
<sequence length="611" mass="70585">MLLMSEIINYLNKEQKQSVLYNGKYLQINAGPGTGKTTTLAAKILYTQSELGIDTEEILGISFSRSAKSQLLHKLEEFSDRIGYGGKPTILTFHSLAHRIIKNGIYCKESRFRAGFQRVSTEEFLNLDQSLIKGLCKAYADRDVVNNALARAYTEIRQGNQLEFDPFNHYEEIDDKKVYNITTYESGRILIKGEELKKYWARVNKIEKIKNVTDYQGMISEAIRLLQLKKLTYNMISSKYNYIFVDEYQDTSLAQEKLLFSIIHNSSHVTIVGDKNQTIYTFNGSNSRNLKRFSDFFSRKDPNNYKMVNLIQNYRSTNEIIELANDFIKEQNIIPYKTRSGFQPTLVETHSIELAATYVANKINELIDNGEYNPSDICVLYRKNSEYYPQGEKVFKKLESMNIAYTKKQSKSGETISLSERIIALSNKYEEEPLDEIISILIEKNENEDLISFVKDAISQGAVDTDDLIDYSVELEESVSVETDDAVIVKTVHDAKGLEYPVVFILYLGDREFPHSSQPDIDEESRLFYVGITRAQNQLYILGKKGIHQESFLDRCLPSNIKFEQYHNSNQEEKNEGFNYKDKSIIDQTTKQLKEAENKEQEELRRLMDLF</sequence>
<evidence type="ECO:0000256" key="11">
    <source>
        <dbReference type="PROSITE-ProRule" id="PRU00560"/>
    </source>
</evidence>
<keyword evidence="2 11" id="KW-0547">Nucleotide-binding</keyword>
<dbReference type="EMBL" id="CP022315">
    <property type="protein sequence ID" value="ASK64222.1"/>
    <property type="molecule type" value="Genomic_DNA"/>
</dbReference>
<keyword evidence="6" id="KW-0238">DNA-binding</keyword>
<dbReference type="Proteomes" id="UP000198312">
    <property type="component" value="Chromosome"/>
</dbReference>
<dbReference type="InterPro" id="IPR000212">
    <property type="entry name" value="DNA_helicase_UvrD/REP"/>
</dbReference>
<evidence type="ECO:0000256" key="2">
    <source>
        <dbReference type="ARBA" id="ARBA00022741"/>
    </source>
</evidence>
<dbReference type="Gene3D" id="3.40.50.300">
    <property type="entry name" value="P-loop containing nucleotide triphosphate hydrolases"/>
    <property type="match status" value="3"/>
</dbReference>
<organism evidence="13 14">
    <name type="scientific">Virgibacillus phasianinus</name>
    <dbReference type="NCBI Taxonomy" id="2017483"/>
    <lineage>
        <taxon>Bacteria</taxon>
        <taxon>Bacillati</taxon>
        <taxon>Bacillota</taxon>
        <taxon>Bacilli</taxon>
        <taxon>Bacillales</taxon>
        <taxon>Bacillaceae</taxon>
        <taxon>Virgibacillus</taxon>
    </lineage>
</organism>
<evidence type="ECO:0000256" key="8">
    <source>
        <dbReference type="ARBA" id="ARBA00034617"/>
    </source>
</evidence>
<dbReference type="GO" id="GO:0043138">
    <property type="term" value="F:3'-5' DNA helicase activity"/>
    <property type="evidence" value="ECO:0007669"/>
    <property type="project" value="UniProtKB-EC"/>
</dbReference>
<name>A0A220U8D8_9BACI</name>
<keyword evidence="14" id="KW-1185">Reference proteome</keyword>
<evidence type="ECO:0000256" key="9">
    <source>
        <dbReference type="ARBA" id="ARBA00034808"/>
    </source>
</evidence>
<dbReference type="GO" id="GO:0000725">
    <property type="term" value="P:recombinational repair"/>
    <property type="evidence" value="ECO:0007669"/>
    <property type="project" value="TreeGrafter"/>
</dbReference>
<keyword evidence="5 11" id="KW-0067">ATP-binding</keyword>
<dbReference type="PANTHER" id="PTHR11070:SF2">
    <property type="entry name" value="ATP-DEPENDENT DNA HELICASE SRS2"/>
    <property type="match status" value="1"/>
</dbReference>
<keyword evidence="7" id="KW-0413">Isomerase</keyword>
<dbReference type="PANTHER" id="PTHR11070">
    <property type="entry name" value="UVRD / RECB / PCRA DNA HELICASE FAMILY MEMBER"/>
    <property type="match status" value="1"/>
</dbReference>
<dbReference type="KEGG" id="vil:CFK37_19760"/>
<keyword evidence="4 11" id="KW-0347">Helicase</keyword>
<feature type="domain" description="UvrD-like helicase ATP-binding" evidence="12">
    <location>
        <begin position="9"/>
        <end position="317"/>
    </location>
</feature>
<accession>A0A220U8D8</accession>
<protein>
    <recommendedName>
        <fullName evidence="9">DNA 3'-5' helicase</fullName>
        <ecNumber evidence="9">5.6.2.4</ecNumber>
    </recommendedName>
</protein>
<dbReference type="SUPFAM" id="SSF52540">
    <property type="entry name" value="P-loop containing nucleoside triphosphate hydrolases"/>
    <property type="match status" value="1"/>
</dbReference>
<dbReference type="InterPro" id="IPR014016">
    <property type="entry name" value="UvrD-like_ATP-bd"/>
</dbReference>
<dbReference type="InterPro" id="IPR027417">
    <property type="entry name" value="P-loop_NTPase"/>
</dbReference>
<dbReference type="Gene3D" id="1.10.10.160">
    <property type="match status" value="1"/>
</dbReference>
<evidence type="ECO:0000256" key="3">
    <source>
        <dbReference type="ARBA" id="ARBA00022801"/>
    </source>
</evidence>
<dbReference type="CDD" id="cd17932">
    <property type="entry name" value="DEXQc_UvrD"/>
    <property type="match status" value="1"/>
</dbReference>
<dbReference type="PROSITE" id="PS51198">
    <property type="entry name" value="UVRD_HELICASE_ATP_BIND"/>
    <property type="match status" value="1"/>
</dbReference>
<dbReference type="OrthoDB" id="9810135at2"/>
<comment type="catalytic activity">
    <reaction evidence="8">
        <text>Couples ATP hydrolysis with the unwinding of duplex DNA by translocating in the 3'-5' direction.</text>
        <dbReference type="EC" id="5.6.2.4"/>
    </reaction>
</comment>
<reference evidence="13 14" key="1">
    <citation type="submission" date="2017-07" db="EMBL/GenBank/DDBJ databases">
        <title>Virgibacillus sp. LM2416.</title>
        <authorList>
            <person name="Tak E.J."/>
            <person name="Bae J.-W."/>
        </authorList>
    </citation>
    <scope>NUCLEOTIDE SEQUENCE [LARGE SCALE GENOMIC DNA]</scope>
    <source>
        <strain evidence="13 14">LM2416</strain>
    </source>
</reference>
<evidence type="ECO:0000259" key="12">
    <source>
        <dbReference type="PROSITE" id="PS51198"/>
    </source>
</evidence>
<gene>
    <name evidence="13" type="ORF">CFK37_19760</name>
</gene>
<comment type="catalytic activity">
    <reaction evidence="10">
        <text>ATP + H2O = ADP + phosphate + H(+)</text>
        <dbReference type="Rhea" id="RHEA:13065"/>
        <dbReference type="ChEBI" id="CHEBI:15377"/>
        <dbReference type="ChEBI" id="CHEBI:15378"/>
        <dbReference type="ChEBI" id="CHEBI:30616"/>
        <dbReference type="ChEBI" id="CHEBI:43474"/>
        <dbReference type="ChEBI" id="CHEBI:456216"/>
        <dbReference type="EC" id="5.6.2.4"/>
    </reaction>
</comment>
<keyword evidence="3 11" id="KW-0378">Hydrolase</keyword>
<dbReference type="Pfam" id="PF13361">
    <property type="entry name" value="UvrD_C"/>
    <property type="match status" value="2"/>
</dbReference>
<dbReference type="InterPro" id="IPR014017">
    <property type="entry name" value="DNA_helicase_UvrD-like_C"/>
</dbReference>
<comment type="similarity">
    <text evidence="1">Belongs to the helicase family. UvrD subfamily.</text>
</comment>
<evidence type="ECO:0000256" key="4">
    <source>
        <dbReference type="ARBA" id="ARBA00022806"/>
    </source>
</evidence>
<evidence type="ECO:0000313" key="14">
    <source>
        <dbReference type="Proteomes" id="UP000198312"/>
    </source>
</evidence>
<dbReference type="Pfam" id="PF00580">
    <property type="entry name" value="UvrD-helicase"/>
    <property type="match status" value="1"/>
</dbReference>
<feature type="binding site" evidence="11">
    <location>
        <begin position="30"/>
        <end position="37"/>
    </location>
    <ligand>
        <name>ATP</name>
        <dbReference type="ChEBI" id="CHEBI:30616"/>
    </ligand>
</feature>
<dbReference type="GO" id="GO:0003677">
    <property type="term" value="F:DNA binding"/>
    <property type="evidence" value="ECO:0007669"/>
    <property type="project" value="UniProtKB-KW"/>
</dbReference>
<evidence type="ECO:0000256" key="10">
    <source>
        <dbReference type="ARBA" id="ARBA00048988"/>
    </source>
</evidence>
<dbReference type="GO" id="GO:0016887">
    <property type="term" value="F:ATP hydrolysis activity"/>
    <property type="evidence" value="ECO:0007669"/>
    <property type="project" value="RHEA"/>
</dbReference>
<evidence type="ECO:0000256" key="7">
    <source>
        <dbReference type="ARBA" id="ARBA00023235"/>
    </source>
</evidence>
<evidence type="ECO:0000256" key="5">
    <source>
        <dbReference type="ARBA" id="ARBA00022840"/>
    </source>
</evidence>
<dbReference type="AlphaFoldDB" id="A0A220U8D8"/>
<dbReference type="GO" id="GO:0005524">
    <property type="term" value="F:ATP binding"/>
    <property type="evidence" value="ECO:0007669"/>
    <property type="project" value="UniProtKB-UniRule"/>
</dbReference>
<evidence type="ECO:0000313" key="13">
    <source>
        <dbReference type="EMBL" id="ASK64222.1"/>
    </source>
</evidence>